<evidence type="ECO:0000256" key="3">
    <source>
        <dbReference type="ARBA" id="ARBA00022448"/>
    </source>
</evidence>
<accession>A0A4Q0A2E3</accession>
<keyword evidence="3 7" id="KW-0813">Transport</keyword>
<evidence type="ECO:0000313" key="9">
    <source>
        <dbReference type="Proteomes" id="UP000268162"/>
    </source>
</evidence>
<proteinExistence type="inferred from homology"/>
<dbReference type="EMBL" id="ML002252">
    <property type="protein sequence ID" value="RKP39681.1"/>
    <property type="molecule type" value="Genomic_DNA"/>
</dbReference>
<keyword evidence="6 7" id="KW-0472">Membrane</keyword>
<keyword evidence="5 7" id="KW-0653">Protein transport</keyword>
<dbReference type="Pfam" id="PF14938">
    <property type="entry name" value="SNAP"/>
    <property type="match status" value="1"/>
</dbReference>
<evidence type="ECO:0000256" key="2">
    <source>
        <dbReference type="ARBA" id="ARBA00010050"/>
    </source>
</evidence>
<dbReference type="OrthoDB" id="9984275at2759"/>
<reference evidence="9" key="1">
    <citation type="journal article" date="2018" name="Nat. Microbiol.">
        <title>Leveraging single-cell genomics to expand the fungal tree of life.</title>
        <authorList>
            <person name="Ahrendt S.R."/>
            <person name="Quandt C.A."/>
            <person name="Ciobanu D."/>
            <person name="Clum A."/>
            <person name="Salamov A."/>
            <person name="Andreopoulos B."/>
            <person name="Cheng J.F."/>
            <person name="Woyke T."/>
            <person name="Pelin A."/>
            <person name="Henrissat B."/>
            <person name="Reynolds N.K."/>
            <person name="Benny G.L."/>
            <person name="Smith M.E."/>
            <person name="James T.Y."/>
            <person name="Grigoriev I.V."/>
        </authorList>
    </citation>
    <scope>NUCLEOTIDE SEQUENCE [LARGE SCALE GENOMIC DNA]</scope>
    <source>
        <strain evidence="9">RSA 468</strain>
    </source>
</reference>
<dbReference type="InterPro" id="IPR011990">
    <property type="entry name" value="TPR-like_helical_dom_sf"/>
</dbReference>
<dbReference type="PRINTS" id="PR00448">
    <property type="entry name" value="NSFATTACHMNT"/>
</dbReference>
<dbReference type="STRING" id="215637.A0A4Q0A2E3"/>
<dbReference type="GO" id="GO:0005483">
    <property type="term" value="F:soluble NSF attachment protein activity"/>
    <property type="evidence" value="ECO:0007669"/>
    <property type="project" value="TreeGrafter"/>
</dbReference>
<evidence type="ECO:0000256" key="1">
    <source>
        <dbReference type="ARBA" id="ARBA00004170"/>
    </source>
</evidence>
<dbReference type="FunFam" id="1.25.40.10:FF:000049">
    <property type="entry name" value="Alpha-soluble NSF attachment protein-like"/>
    <property type="match status" value="1"/>
</dbReference>
<evidence type="ECO:0000256" key="4">
    <source>
        <dbReference type="ARBA" id="ARBA00022892"/>
    </source>
</evidence>
<organism evidence="8 9">
    <name type="scientific">Dimargaris cristalligena</name>
    <dbReference type="NCBI Taxonomy" id="215637"/>
    <lineage>
        <taxon>Eukaryota</taxon>
        <taxon>Fungi</taxon>
        <taxon>Fungi incertae sedis</taxon>
        <taxon>Zoopagomycota</taxon>
        <taxon>Kickxellomycotina</taxon>
        <taxon>Dimargaritomycetes</taxon>
        <taxon>Dimargaritales</taxon>
        <taxon>Dimargaritaceae</taxon>
        <taxon>Dimargaris</taxon>
    </lineage>
</organism>
<dbReference type="CDD" id="cd15832">
    <property type="entry name" value="SNAP"/>
    <property type="match status" value="1"/>
</dbReference>
<dbReference type="SUPFAM" id="SSF48452">
    <property type="entry name" value="TPR-like"/>
    <property type="match status" value="1"/>
</dbReference>
<evidence type="ECO:0000313" key="8">
    <source>
        <dbReference type="EMBL" id="RKP39681.1"/>
    </source>
</evidence>
<gene>
    <name evidence="8" type="ORF">BJ085DRAFT_28660</name>
</gene>
<comment type="similarity">
    <text evidence="2 7">Belongs to the SNAP family.</text>
</comment>
<dbReference type="GO" id="GO:0035494">
    <property type="term" value="P:SNARE complex disassembly"/>
    <property type="evidence" value="ECO:0007669"/>
    <property type="project" value="TreeGrafter"/>
</dbReference>
<dbReference type="GO" id="GO:0005774">
    <property type="term" value="C:vacuolar membrane"/>
    <property type="evidence" value="ECO:0007669"/>
    <property type="project" value="TreeGrafter"/>
</dbReference>
<dbReference type="GO" id="GO:0031201">
    <property type="term" value="C:SNARE complex"/>
    <property type="evidence" value="ECO:0007669"/>
    <property type="project" value="TreeGrafter"/>
</dbReference>
<evidence type="ECO:0000256" key="6">
    <source>
        <dbReference type="ARBA" id="ARBA00023136"/>
    </source>
</evidence>
<name>A0A4Q0A2E3_9FUNG</name>
<dbReference type="Gene3D" id="1.25.40.10">
    <property type="entry name" value="Tetratricopeptide repeat domain"/>
    <property type="match status" value="1"/>
</dbReference>
<dbReference type="PANTHER" id="PTHR13768:SF8">
    <property type="entry name" value="ALPHA-SOLUBLE NSF ATTACHMENT PROTEIN"/>
    <property type="match status" value="1"/>
</dbReference>
<sequence length="288" mass="32052">MSESEARSLMEQAAKKATSKGWFGFGGPKYDEAADLYRQAGNGFKLGKKWNDAGHAYLRAAELLMVAGEKDEAANQYIAASKCYKKGNPEEAIQTLRKAVEVLNAGGRFYPAANHQKDIAQLYETELLDPRAAMDAYEAAAELYSGEESVAQTNNCLLKVAAFAAQLEQYPKAMEIFERIAAASVDNQLTKWSVKEYLLKAGICRLAAGDDIATQNALHRYQEMDVAFGSTRECKLLVHLADAARNHDVDAFTHFVFEYDQMTKLDNWKTTILLRVKKALTEEEVELT</sequence>
<evidence type="ECO:0000256" key="5">
    <source>
        <dbReference type="ARBA" id="ARBA00022927"/>
    </source>
</evidence>
<comment type="subcellular location">
    <subcellularLocation>
        <location evidence="1 7">Membrane</location>
        <topology evidence="1 7">Peripheral membrane protein</topology>
    </subcellularLocation>
</comment>
<dbReference type="InterPro" id="IPR000744">
    <property type="entry name" value="NSF_attach"/>
</dbReference>
<dbReference type="GO" id="GO:0006886">
    <property type="term" value="P:intracellular protein transport"/>
    <property type="evidence" value="ECO:0007669"/>
    <property type="project" value="UniProtKB-UniRule"/>
</dbReference>
<dbReference type="GO" id="GO:0019905">
    <property type="term" value="F:syntaxin binding"/>
    <property type="evidence" value="ECO:0007669"/>
    <property type="project" value="TreeGrafter"/>
</dbReference>
<keyword evidence="4 7" id="KW-0931">ER-Golgi transport</keyword>
<protein>
    <submittedName>
        <fullName evidence="8">Soluble NSF attachment protein</fullName>
    </submittedName>
</protein>
<evidence type="ECO:0000256" key="7">
    <source>
        <dbReference type="RuleBase" id="RU367013"/>
    </source>
</evidence>
<dbReference type="PANTHER" id="PTHR13768">
    <property type="entry name" value="SOLUBLE NSF ATTACHMENT PROTEIN SNAP"/>
    <property type="match status" value="1"/>
</dbReference>
<comment type="function">
    <text evidence="7">Required for vesicular transport between the endoplasmic reticulum and the Golgi apparatus.</text>
</comment>
<dbReference type="Proteomes" id="UP000268162">
    <property type="component" value="Unassembled WGS sequence"/>
</dbReference>
<dbReference type="AlphaFoldDB" id="A0A4Q0A2E3"/>
<keyword evidence="9" id="KW-1185">Reference proteome</keyword>